<dbReference type="Pfam" id="PF07859">
    <property type="entry name" value="Abhydrolase_3"/>
    <property type="match status" value="1"/>
</dbReference>
<name>A0A6P7U5J1_9MOLL</name>
<evidence type="ECO:0000313" key="2">
    <source>
        <dbReference type="Proteomes" id="UP000515154"/>
    </source>
</evidence>
<protein>
    <submittedName>
        <fullName evidence="3">Uncharacterized protein LOC115230149</fullName>
    </submittedName>
</protein>
<evidence type="ECO:0000259" key="1">
    <source>
        <dbReference type="PROSITE" id="PS50878"/>
    </source>
</evidence>
<gene>
    <name evidence="3" type="primary">LOC115230149</name>
</gene>
<dbReference type="Gene3D" id="3.40.50.1820">
    <property type="entry name" value="alpha/beta hydrolase"/>
    <property type="match status" value="1"/>
</dbReference>
<dbReference type="SUPFAM" id="SSF53474">
    <property type="entry name" value="alpha/beta-Hydrolases"/>
    <property type="match status" value="1"/>
</dbReference>
<dbReference type="InterPro" id="IPR043502">
    <property type="entry name" value="DNA/RNA_pol_sf"/>
</dbReference>
<dbReference type="CDD" id="cd01650">
    <property type="entry name" value="RT_nLTR_like"/>
    <property type="match status" value="1"/>
</dbReference>
<dbReference type="SUPFAM" id="SSF56672">
    <property type="entry name" value="DNA/RNA polymerases"/>
    <property type="match status" value="1"/>
</dbReference>
<organism evidence="2 3">
    <name type="scientific">Octopus sinensis</name>
    <name type="common">East Asian common octopus</name>
    <dbReference type="NCBI Taxonomy" id="2607531"/>
    <lineage>
        <taxon>Eukaryota</taxon>
        <taxon>Metazoa</taxon>
        <taxon>Spiralia</taxon>
        <taxon>Lophotrochozoa</taxon>
        <taxon>Mollusca</taxon>
        <taxon>Cephalopoda</taxon>
        <taxon>Coleoidea</taxon>
        <taxon>Octopodiformes</taxon>
        <taxon>Octopoda</taxon>
        <taxon>Incirrata</taxon>
        <taxon>Octopodidae</taxon>
        <taxon>Octopus</taxon>
    </lineage>
</organism>
<feature type="domain" description="Reverse transcriptase" evidence="1">
    <location>
        <begin position="415"/>
        <end position="683"/>
    </location>
</feature>
<evidence type="ECO:0000313" key="3">
    <source>
        <dbReference type="RefSeq" id="XP_029656221.1"/>
    </source>
</evidence>
<dbReference type="InterPro" id="IPR000477">
    <property type="entry name" value="RT_dom"/>
</dbReference>
<dbReference type="InterPro" id="IPR029058">
    <property type="entry name" value="AB_hydrolase_fold"/>
</dbReference>
<dbReference type="PANTHER" id="PTHR35450">
    <property type="entry name" value="REVERSE TRANSCRIPTASE DOMAIN-CONTAINING PROTEIN"/>
    <property type="match status" value="1"/>
</dbReference>
<dbReference type="Proteomes" id="UP000515154">
    <property type="component" value="Unplaced"/>
</dbReference>
<keyword evidence="2" id="KW-1185">Reference proteome</keyword>
<dbReference type="KEGG" id="osn:115230149"/>
<proteinExistence type="predicted"/>
<accession>A0A6P7U5J1</accession>
<reference evidence="3" key="1">
    <citation type="submission" date="2025-08" db="UniProtKB">
        <authorList>
            <consortium name="RefSeq"/>
        </authorList>
    </citation>
    <scope>IDENTIFICATION</scope>
</reference>
<dbReference type="GO" id="GO:0016787">
    <property type="term" value="F:hydrolase activity"/>
    <property type="evidence" value="ECO:0007669"/>
    <property type="project" value="InterPro"/>
</dbReference>
<dbReference type="PANTHER" id="PTHR35450:SF2">
    <property type="entry name" value="REVERSE TRANSCRIPTASE DOMAIN-CONTAINING PROTEIN"/>
    <property type="match status" value="1"/>
</dbReference>
<dbReference type="InterPro" id="IPR013094">
    <property type="entry name" value="AB_hydrolase_3"/>
</dbReference>
<dbReference type="RefSeq" id="XP_029656221.1">
    <property type="nucleotide sequence ID" value="XM_029800361.1"/>
</dbReference>
<dbReference type="Pfam" id="PF00078">
    <property type="entry name" value="RVT_1"/>
    <property type="match status" value="1"/>
</dbReference>
<sequence>MGPPAEVNYKKDMVDAGTMSLGLDNATRAYINNNPTFGSRVANTNFHTLSAIIEDVDCVSKNEWVSQAVHATRQRLGRIPRGGWSFILEKFNVKFSESTSLTRLKNMANLKPVVGNNNEAGGSNSKQFPTREQVEISNFRNCLEEINFQIKEVKSIPREARKPTWKIPRKYVKADILMGLNSAIYHITKDDPPRDINAICDILYAAQCAYSVLTKKVKPQTTWLGNTEAKISKLSAELELVNCYVRQALPQCEKQNVMDILCRYGYKKKKKGELSRIESLLHDLIRVKKKQIAVYNSRKDFRKDNVCFELNRRRFYRNLSKSNEVTTYSFDDEECMSFWEKVWSKRREISVSLDNVSKRITGSEDMLPDLTNNYIMEIIKYLPDWKAPGCDGIYNFFIKRLESLHEFLCVEIKKIINGDYMPENWFYTGITYLIPKKNDCETPKDLRPITCMSTLYKLVTKCVNGKLSEFMDVFGLISDNQLGTRRQCQGAKEQALINQCLNKEYGNGLYSAWIDVKKAFDSVDHDFLFHVLECSGIPVWIVNFVKRTVRMWTVKLHVDGRRIGSVKLSRGILQGDSLSPQLFVMVMDPLSRILNAMFPKVQINQQDPNMLTYSTNHLFFIDDLKIFALKEDVVIKMMEAVDGFFKTVGLEMNSEKSASNVKSLSCCETLEGVKGYRYLGVLEDAGSNVLKSKVMDSILGNVKERITMLSKTKLNAVNLFHAINEHAISLYNYYIGLINIEPHEFDCIDRQIRQLLTTLRLHLKPANKERLYLNRKSLGRGLASVSFRSELILFQFMKSLERQSTVCLRRSGILRVIQINKWHMATIAGFLASKYAILDMENLGVEFIKDAQRKYLLKNINCKMLHSVLFKCMDEQNVDLATSSEWLSKGNNGPRSEALYCLLQDRNLFFTSMGSLCSHCKKCKKTVDHLATQCGKMLNSDYLRRHNEVVKCIHLHLCRTYGIKRGSKLKTHSVQSILSTQNVEIRVDMSIMTETKVQSNKPDIFVYDKTKQEITLIEVGITSQDRLKQVEIEKFRKYDLLANELSILYDAKVKIIPVVLTWDGVVSRYFKNYMDKLSIEKATRTYIQSVVLKRTLESMVVEHRHGVRVSAEEYASAAYQLAEVACCRDTPVKDAPQFDCHPSIPFNGLRSYFSILDKSIKPIYDITVEISTEKYNSKAQTNNLRQHVDILEQMLKLADVMDLLVSPNTSSSNPRQMEQVIEKINQVDQTFFDKESTRGRKIIMFGDSAGANLVLTVAAKTIMEGLPYLKVDIRSENQRVPQFSGFDSDTIDSMLSKYNLGYWIGDVASKILDEDIRNDPWVSPANFSDEILRTLPPVRIFVLSPNNRE</sequence>
<dbReference type="PROSITE" id="PS50878">
    <property type="entry name" value="RT_POL"/>
    <property type="match status" value="1"/>
</dbReference>